<reference evidence="1 2" key="1">
    <citation type="submission" date="2015-05" db="EMBL/GenBank/DDBJ databases">
        <title>Evolution of Trichinella species and genotypes.</title>
        <authorList>
            <person name="Korhonen P.K."/>
            <person name="Edoardo P."/>
            <person name="Giuseppe L.R."/>
            <person name="Gasser R.B."/>
        </authorList>
    </citation>
    <scope>NUCLEOTIDE SEQUENCE [LARGE SCALE GENOMIC DNA]</scope>
    <source>
        <strain evidence="1">ISS10</strain>
    </source>
</reference>
<protein>
    <submittedName>
        <fullName evidence="1">Uncharacterized protein</fullName>
    </submittedName>
</protein>
<keyword evidence="2" id="KW-1185">Reference proteome</keyword>
<organism evidence="1 2">
    <name type="scientific">Trichinella nativa</name>
    <dbReference type="NCBI Taxonomy" id="6335"/>
    <lineage>
        <taxon>Eukaryota</taxon>
        <taxon>Metazoa</taxon>
        <taxon>Ecdysozoa</taxon>
        <taxon>Nematoda</taxon>
        <taxon>Enoplea</taxon>
        <taxon>Dorylaimia</taxon>
        <taxon>Trichinellida</taxon>
        <taxon>Trichinellidae</taxon>
        <taxon>Trichinella</taxon>
    </lineage>
</organism>
<evidence type="ECO:0000313" key="2">
    <source>
        <dbReference type="Proteomes" id="UP000054721"/>
    </source>
</evidence>
<accession>A0A0V1KQA7</accession>
<evidence type="ECO:0000313" key="1">
    <source>
        <dbReference type="EMBL" id="KRZ49286.1"/>
    </source>
</evidence>
<sequence>MKSISRAHFLRLYEILEPVWSSRLSPLPSSPLGSFSFTSAVVRLQPVEVYHQLFPSTSHLPYLVRVPIQLPLDLCNK</sequence>
<proteinExistence type="predicted"/>
<dbReference type="Proteomes" id="UP000054721">
    <property type="component" value="Unassembled WGS sequence"/>
</dbReference>
<dbReference type="OrthoDB" id="10517282at2759"/>
<dbReference type="AlphaFoldDB" id="A0A0V1KQA7"/>
<gene>
    <name evidence="1" type="ORF">T02_1967</name>
</gene>
<dbReference type="EMBL" id="JYDW01000322">
    <property type="protein sequence ID" value="KRZ49286.1"/>
    <property type="molecule type" value="Genomic_DNA"/>
</dbReference>
<comment type="caution">
    <text evidence="1">The sequence shown here is derived from an EMBL/GenBank/DDBJ whole genome shotgun (WGS) entry which is preliminary data.</text>
</comment>
<name>A0A0V1KQA7_9BILA</name>